<reference evidence="2 3" key="1">
    <citation type="submission" date="2014-04" db="EMBL/GenBank/DDBJ databases">
        <authorList>
            <consortium name="DOE Joint Genome Institute"/>
            <person name="Kuo A."/>
            <person name="Kohler A."/>
            <person name="Costa M.D."/>
            <person name="Nagy L.G."/>
            <person name="Floudas D."/>
            <person name="Copeland A."/>
            <person name="Barry K.W."/>
            <person name="Cichocki N."/>
            <person name="Veneault-Fourrey C."/>
            <person name="LaButti K."/>
            <person name="Lindquist E.A."/>
            <person name="Lipzen A."/>
            <person name="Lundell T."/>
            <person name="Morin E."/>
            <person name="Murat C."/>
            <person name="Sun H."/>
            <person name="Tunlid A."/>
            <person name="Henrissat B."/>
            <person name="Grigoriev I.V."/>
            <person name="Hibbett D.S."/>
            <person name="Martin F."/>
            <person name="Nordberg H.P."/>
            <person name="Cantor M.N."/>
            <person name="Hua S.X."/>
        </authorList>
    </citation>
    <scope>NUCLEOTIDE SEQUENCE [LARGE SCALE GENOMIC DNA]</scope>
    <source>
        <strain evidence="2 3">441</strain>
    </source>
</reference>
<evidence type="ECO:0000313" key="3">
    <source>
        <dbReference type="Proteomes" id="UP000054018"/>
    </source>
</evidence>
<reference evidence="3" key="2">
    <citation type="submission" date="2015-01" db="EMBL/GenBank/DDBJ databases">
        <title>Evolutionary Origins and Diversification of the Mycorrhizal Mutualists.</title>
        <authorList>
            <consortium name="DOE Joint Genome Institute"/>
            <consortium name="Mycorrhizal Genomics Consortium"/>
            <person name="Kohler A."/>
            <person name="Kuo A."/>
            <person name="Nagy L.G."/>
            <person name="Floudas D."/>
            <person name="Copeland A."/>
            <person name="Barry K.W."/>
            <person name="Cichocki N."/>
            <person name="Veneault-Fourrey C."/>
            <person name="LaButti K."/>
            <person name="Lindquist E.A."/>
            <person name="Lipzen A."/>
            <person name="Lundell T."/>
            <person name="Morin E."/>
            <person name="Murat C."/>
            <person name="Riley R."/>
            <person name="Ohm R."/>
            <person name="Sun H."/>
            <person name="Tunlid A."/>
            <person name="Henrissat B."/>
            <person name="Grigoriev I.V."/>
            <person name="Hibbett D.S."/>
            <person name="Martin F."/>
        </authorList>
    </citation>
    <scope>NUCLEOTIDE SEQUENCE [LARGE SCALE GENOMIC DNA]</scope>
    <source>
        <strain evidence="3">441</strain>
    </source>
</reference>
<feature type="region of interest" description="Disordered" evidence="1">
    <location>
        <begin position="13"/>
        <end position="40"/>
    </location>
</feature>
<proteinExistence type="predicted"/>
<keyword evidence="3" id="KW-1185">Reference proteome</keyword>
<protein>
    <submittedName>
        <fullName evidence="2">Uncharacterized protein</fullName>
    </submittedName>
</protein>
<sequence>MNIIKRFRNQVMGRANGGKTTICNSTDKPHPGNSTTDAEPIGRLLPERVHRPITHLIGKRIWSTSSSVPMQVP</sequence>
<dbReference type="EMBL" id="KN833745">
    <property type="protein sequence ID" value="KIK21897.1"/>
    <property type="molecule type" value="Genomic_DNA"/>
</dbReference>
<name>A0A0C9ZHD9_9AGAM</name>
<gene>
    <name evidence="2" type="ORF">PISMIDRAFT_680858</name>
</gene>
<evidence type="ECO:0000313" key="2">
    <source>
        <dbReference type="EMBL" id="KIK21897.1"/>
    </source>
</evidence>
<accession>A0A0C9ZHD9</accession>
<evidence type="ECO:0000256" key="1">
    <source>
        <dbReference type="SAM" id="MobiDB-lite"/>
    </source>
</evidence>
<dbReference type="HOGENOM" id="CLU_2705803_0_0_1"/>
<organism evidence="2 3">
    <name type="scientific">Pisolithus microcarpus 441</name>
    <dbReference type="NCBI Taxonomy" id="765257"/>
    <lineage>
        <taxon>Eukaryota</taxon>
        <taxon>Fungi</taxon>
        <taxon>Dikarya</taxon>
        <taxon>Basidiomycota</taxon>
        <taxon>Agaricomycotina</taxon>
        <taxon>Agaricomycetes</taxon>
        <taxon>Agaricomycetidae</taxon>
        <taxon>Boletales</taxon>
        <taxon>Sclerodermatineae</taxon>
        <taxon>Pisolithaceae</taxon>
        <taxon>Pisolithus</taxon>
    </lineage>
</organism>
<feature type="compositionally biased region" description="Polar residues" evidence="1">
    <location>
        <begin position="18"/>
        <end position="37"/>
    </location>
</feature>
<dbReference type="Proteomes" id="UP000054018">
    <property type="component" value="Unassembled WGS sequence"/>
</dbReference>
<dbReference type="AlphaFoldDB" id="A0A0C9ZHD9"/>